<proteinExistence type="inferred from homology"/>
<accession>A0A2P8DHA3</accession>
<dbReference type="Proteomes" id="UP000240542">
    <property type="component" value="Unassembled WGS sequence"/>
</dbReference>
<keyword evidence="2" id="KW-0560">Oxidoreductase</keyword>
<dbReference type="InterPro" id="IPR029752">
    <property type="entry name" value="D-isomer_DH_CS1"/>
</dbReference>
<sequence>MDDPFAVVAGIPDPAAQAAAGVLSAAGLPVRVLDSTGPDEIAAVGANARALIVRGARVDADLLDRLPRLGLVVSVRPADVDVDAAEARGVWLAGPRKGESADRHASQALSLVLAQVRRVDADHCTLTGTPRGAHERTLGVIGMGRVGSRVARLAGPMFGRVVGTDPRAHPWRAPAERMDLDALLAASDAISLHVPLTDSTRALIDTATIARMRPGAIVVNLADHALVRREAMLTALHSGRIAGFGSGPTRPFDAHAAEPCPLRSHPSVLIAPDRPAKRRADHRIDHRLEDLSRLALNVVSWHRNGIPLDPAPRPA</sequence>
<dbReference type="InterPro" id="IPR029753">
    <property type="entry name" value="D-isomer_DH_CS"/>
</dbReference>
<organism evidence="5 6">
    <name type="scientific">Murinocardiopsis flavida</name>
    <dbReference type="NCBI Taxonomy" id="645275"/>
    <lineage>
        <taxon>Bacteria</taxon>
        <taxon>Bacillati</taxon>
        <taxon>Actinomycetota</taxon>
        <taxon>Actinomycetes</taxon>
        <taxon>Streptosporangiales</taxon>
        <taxon>Nocardiopsidaceae</taxon>
        <taxon>Murinocardiopsis</taxon>
    </lineage>
</organism>
<comment type="caution">
    <text evidence="5">The sequence shown here is derived from an EMBL/GenBank/DDBJ whole genome shotgun (WGS) entry which is preliminary data.</text>
</comment>
<feature type="domain" description="D-isomer specific 2-hydroxyacid dehydrogenase NAD-binding" evidence="4">
    <location>
        <begin position="131"/>
        <end position="272"/>
    </location>
</feature>
<name>A0A2P8DHA3_9ACTN</name>
<dbReference type="InterPro" id="IPR050857">
    <property type="entry name" value="D-2-hydroxyacid_DH"/>
</dbReference>
<keyword evidence="3" id="KW-0520">NAD</keyword>
<comment type="similarity">
    <text evidence="1">Belongs to the D-isomer specific 2-hydroxyacid dehydrogenase family.</text>
</comment>
<dbReference type="InterPro" id="IPR006140">
    <property type="entry name" value="D-isomer_DH_NAD-bd"/>
</dbReference>
<evidence type="ECO:0000313" key="5">
    <source>
        <dbReference type="EMBL" id="PSK96600.1"/>
    </source>
</evidence>
<protein>
    <submittedName>
        <fullName evidence="5">D-3-phosphoglycerate dehydrogenase</fullName>
    </submittedName>
</protein>
<dbReference type="SUPFAM" id="SSF52283">
    <property type="entry name" value="Formate/glycerate dehydrogenase catalytic domain-like"/>
    <property type="match status" value="1"/>
</dbReference>
<dbReference type="PROSITE" id="PS00670">
    <property type="entry name" value="D_2_HYDROXYACID_DH_2"/>
    <property type="match status" value="1"/>
</dbReference>
<dbReference type="OrthoDB" id="117809at2"/>
<evidence type="ECO:0000256" key="2">
    <source>
        <dbReference type="ARBA" id="ARBA00023002"/>
    </source>
</evidence>
<dbReference type="PROSITE" id="PS00065">
    <property type="entry name" value="D_2_HYDROXYACID_DH_1"/>
    <property type="match status" value="1"/>
</dbReference>
<dbReference type="Pfam" id="PF02826">
    <property type="entry name" value="2-Hacid_dh_C"/>
    <property type="match status" value="1"/>
</dbReference>
<evidence type="ECO:0000259" key="4">
    <source>
        <dbReference type="Pfam" id="PF02826"/>
    </source>
</evidence>
<evidence type="ECO:0000256" key="1">
    <source>
        <dbReference type="ARBA" id="ARBA00005854"/>
    </source>
</evidence>
<dbReference type="InterPro" id="IPR036291">
    <property type="entry name" value="NAD(P)-bd_dom_sf"/>
</dbReference>
<gene>
    <name evidence="5" type="ORF">CLV63_111196</name>
</gene>
<dbReference type="AlphaFoldDB" id="A0A2P8DHA3"/>
<dbReference type="SUPFAM" id="SSF51735">
    <property type="entry name" value="NAD(P)-binding Rossmann-fold domains"/>
    <property type="match status" value="1"/>
</dbReference>
<dbReference type="PANTHER" id="PTHR42789">
    <property type="entry name" value="D-ISOMER SPECIFIC 2-HYDROXYACID DEHYDROGENASE FAMILY PROTEIN (AFU_ORTHOLOGUE AFUA_6G10090)"/>
    <property type="match status" value="1"/>
</dbReference>
<dbReference type="GO" id="GO:0051287">
    <property type="term" value="F:NAD binding"/>
    <property type="evidence" value="ECO:0007669"/>
    <property type="project" value="InterPro"/>
</dbReference>
<dbReference type="RefSeq" id="WP_106583963.1">
    <property type="nucleotide sequence ID" value="NZ_PYGA01000011.1"/>
</dbReference>
<dbReference type="GO" id="GO:0016616">
    <property type="term" value="F:oxidoreductase activity, acting on the CH-OH group of donors, NAD or NADP as acceptor"/>
    <property type="evidence" value="ECO:0007669"/>
    <property type="project" value="UniProtKB-ARBA"/>
</dbReference>
<evidence type="ECO:0000313" key="6">
    <source>
        <dbReference type="Proteomes" id="UP000240542"/>
    </source>
</evidence>
<keyword evidence="6" id="KW-1185">Reference proteome</keyword>
<reference evidence="5 6" key="1">
    <citation type="submission" date="2018-03" db="EMBL/GenBank/DDBJ databases">
        <title>Genomic Encyclopedia of Archaeal and Bacterial Type Strains, Phase II (KMG-II): from individual species to whole genera.</title>
        <authorList>
            <person name="Goeker M."/>
        </authorList>
    </citation>
    <scope>NUCLEOTIDE SEQUENCE [LARGE SCALE GENOMIC DNA]</scope>
    <source>
        <strain evidence="5 6">DSM 45312</strain>
    </source>
</reference>
<evidence type="ECO:0000256" key="3">
    <source>
        <dbReference type="ARBA" id="ARBA00023027"/>
    </source>
</evidence>
<dbReference type="Gene3D" id="3.40.50.720">
    <property type="entry name" value="NAD(P)-binding Rossmann-like Domain"/>
    <property type="match status" value="2"/>
</dbReference>
<dbReference type="PANTHER" id="PTHR42789:SF1">
    <property type="entry name" value="D-ISOMER SPECIFIC 2-HYDROXYACID DEHYDROGENASE FAMILY PROTEIN (AFU_ORTHOLOGUE AFUA_6G10090)"/>
    <property type="match status" value="1"/>
</dbReference>
<dbReference type="EMBL" id="PYGA01000011">
    <property type="protein sequence ID" value="PSK96600.1"/>
    <property type="molecule type" value="Genomic_DNA"/>
</dbReference>